<feature type="region of interest" description="Disordered" evidence="1">
    <location>
        <begin position="579"/>
        <end position="605"/>
    </location>
</feature>
<feature type="compositionally biased region" description="Pro residues" evidence="1">
    <location>
        <begin position="481"/>
        <end position="505"/>
    </location>
</feature>
<evidence type="ECO:0000313" key="3">
    <source>
        <dbReference type="EMBL" id="SPO35313.1"/>
    </source>
</evidence>
<accession>A0A5C3ESK4</accession>
<organism evidence="3 4">
    <name type="scientific">Pseudozyma flocculosa</name>
    <dbReference type="NCBI Taxonomy" id="84751"/>
    <lineage>
        <taxon>Eukaryota</taxon>
        <taxon>Fungi</taxon>
        <taxon>Dikarya</taxon>
        <taxon>Basidiomycota</taxon>
        <taxon>Ustilaginomycotina</taxon>
        <taxon>Ustilaginomycetes</taxon>
        <taxon>Ustilaginales</taxon>
        <taxon>Ustilaginaceae</taxon>
        <taxon>Pseudozyma</taxon>
    </lineage>
</organism>
<feature type="domain" description="OTU" evidence="2">
    <location>
        <begin position="643"/>
        <end position="696"/>
    </location>
</feature>
<gene>
    <name evidence="3" type="ORF">PSFLO_00784</name>
</gene>
<evidence type="ECO:0000256" key="1">
    <source>
        <dbReference type="SAM" id="MobiDB-lite"/>
    </source>
</evidence>
<dbReference type="AlphaFoldDB" id="A0A5C3ESK4"/>
<proteinExistence type="predicted"/>
<dbReference type="PROSITE" id="PS50802">
    <property type="entry name" value="OTU"/>
    <property type="match status" value="1"/>
</dbReference>
<evidence type="ECO:0000259" key="2">
    <source>
        <dbReference type="PROSITE" id="PS50802"/>
    </source>
</evidence>
<dbReference type="PANTHER" id="PTHR34863">
    <property type="entry name" value="EXPRESSED PROTEIN"/>
    <property type="match status" value="1"/>
</dbReference>
<protein>
    <recommendedName>
        <fullName evidence="2">OTU domain-containing protein</fullName>
    </recommendedName>
</protein>
<dbReference type="InterPro" id="IPR003323">
    <property type="entry name" value="OTU_dom"/>
</dbReference>
<evidence type="ECO:0000313" key="4">
    <source>
        <dbReference type="Proteomes" id="UP000323386"/>
    </source>
</evidence>
<reference evidence="3 4" key="1">
    <citation type="submission" date="2018-03" db="EMBL/GenBank/DDBJ databases">
        <authorList>
            <person name="Guldener U."/>
        </authorList>
    </citation>
    <scope>NUCLEOTIDE SEQUENCE [LARGE SCALE GENOMIC DNA]</scope>
    <source>
        <strain evidence="3 4">DAOM196992</strain>
    </source>
</reference>
<dbReference type="EMBL" id="OOIP01000002">
    <property type="protein sequence ID" value="SPO35313.1"/>
    <property type="molecule type" value="Genomic_DNA"/>
</dbReference>
<dbReference type="OrthoDB" id="2564822at2759"/>
<sequence length="696" mass="75736">MSASPAASMSNTSHVAPVDLDSWNISLFPEDLLGLLTPETPLELVSHSSVSILKDDPFFKDWVFAGDIHGHIRIHPSYKAPLVQSLQGNNLALEISPFPTALIKGNQHISINTFVNALHAIGCTHIRVNAYGWKETLDIPGTRPLSYGNPLHPHAHLNTFDLGTHYHSSAITLLSPRHKDPRIKVYPLLTPIGKGFGTINMSITMGSLPFTVKAYSRLAHRIKANTSHQMITKPTTIFAARRRSRQAQEIFTTLSQKTERELGGLRMEATVTAPTLQQAITILSSTPLLNLHAFLDPVLEELKPFQLRQHHVFKPGYIKNCQMLFQAAEMAQIFHGRNTSPATKEMQQAVVDLLNALGWNNGRHKPTKHSAQHPWWQSIQQTAQGSPQPSPPPAAPPVISLDHVQGKAAMTKLFLAIRSQLHCSNCSHPSPSFYLDGGNRQYRICCRECRVTLGQQKTRDMVAPLITSGVITVDLPSLGLAPPPPPLQAPPPREAPGMEVPPPAPEDSEATGTPPPPPRTSRASKRRKAAPVTMHHQPRRSARLRAKAITTATTTAAKGQPSFTHGRDPFVEIILAPSSTTRRQASSPSPAASPATTPPVSPPATTRAVTFTASAKAGPPPALVKPAADVGRAHRFTGVPRTRITQVVQGDGNCLFRAMSLLIQGSASFHYIVHRAALEWLFGLQGVLRNKPSRAA</sequence>
<keyword evidence="4" id="KW-1185">Reference proteome</keyword>
<name>A0A5C3ESK4_9BASI</name>
<feature type="compositionally biased region" description="Low complexity" evidence="1">
    <location>
        <begin position="585"/>
        <end position="595"/>
    </location>
</feature>
<dbReference type="Proteomes" id="UP000323386">
    <property type="component" value="Unassembled WGS sequence"/>
</dbReference>
<feature type="region of interest" description="Disordered" evidence="1">
    <location>
        <begin position="477"/>
        <end position="543"/>
    </location>
</feature>
<dbReference type="PANTHER" id="PTHR34863:SF1">
    <property type="entry name" value="OTU DOMAIN-CONTAINING PROTEIN"/>
    <property type="match status" value="1"/>
</dbReference>